<dbReference type="EMBL" id="LCFK01000035">
    <property type="protein sequence ID" value="KKS92791.1"/>
    <property type="molecule type" value="Genomic_DNA"/>
</dbReference>
<dbReference type="Proteomes" id="UP000033980">
    <property type="component" value="Unassembled WGS sequence"/>
</dbReference>
<dbReference type="SUPFAM" id="SSF53633">
    <property type="entry name" value="Carbamate kinase-like"/>
    <property type="match status" value="1"/>
</dbReference>
<keyword evidence="1" id="KW-0808">Transferase</keyword>
<accession>A0A0G1FCE6</accession>
<sequence length="144" mass="15616">AEVAPLVHALDLGFLPVLYGDIIFDHKQGFCIYSAEKTITLLSQKLSNKYSKINLIFCGDTDGVYDDQKKTLPTITPSSFSKLKKFITGSGHTDVTGGMIHKVTESIALARRGIQTLIISGHRKGELKRAILGQPTSGTIITSP</sequence>
<feature type="non-terminal residue" evidence="6">
    <location>
        <position position="1"/>
    </location>
</feature>
<dbReference type="Gene3D" id="3.40.1160.10">
    <property type="entry name" value="Acetylglutamate kinase-like"/>
    <property type="match status" value="1"/>
</dbReference>
<protein>
    <submittedName>
        <fullName evidence="6">Isopentenyl phosphate kinase</fullName>
    </submittedName>
</protein>
<reference evidence="6 7" key="1">
    <citation type="journal article" date="2015" name="Nature">
        <title>rRNA introns, odd ribosomes, and small enigmatic genomes across a large radiation of phyla.</title>
        <authorList>
            <person name="Brown C.T."/>
            <person name="Hug L.A."/>
            <person name="Thomas B.C."/>
            <person name="Sharon I."/>
            <person name="Castelle C.J."/>
            <person name="Singh A."/>
            <person name="Wilkins M.J."/>
            <person name="Williams K.H."/>
            <person name="Banfield J.F."/>
        </authorList>
    </citation>
    <scope>NUCLEOTIDE SEQUENCE [LARGE SCALE GENOMIC DNA]</scope>
</reference>
<dbReference type="GO" id="GO:0016114">
    <property type="term" value="P:terpenoid biosynthetic process"/>
    <property type="evidence" value="ECO:0007669"/>
    <property type="project" value="TreeGrafter"/>
</dbReference>
<evidence type="ECO:0000256" key="3">
    <source>
        <dbReference type="ARBA" id="ARBA00022777"/>
    </source>
</evidence>
<dbReference type="PANTHER" id="PTHR43654">
    <property type="entry name" value="GLUTAMATE 5-KINASE"/>
    <property type="match status" value="1"/>
</dbReference>
<dbReference type="InterPro" id="IPR001048">
    <property type="entry name" value="Asp/Glu/Uridylate_kinase"/>
</dbReference>
<evidence type="ECO:0000313" key="7">
    <source>
        <dbReference type="Proteomes" id="UP000033980"/>
    </source>
</evidence>
<evidence type="ECO:0000313" key="6">
    <source>
        <dbReference type="EMBL" id="KKS92791.1"/>
    </source>
</evidence>
<evidence type="ECO:0000256" key="1">
    <source>
        <dbReference type="ARBA" id="ARBA00022679"/>
    </source>
</evidence>
<dbReference type="InterPro" id="IPR036393">
    <property type="entry name" value="AceGlu_kinase-like_sf"/>
</dbReference>
<gene>
    <name evidence="6" type="ORF">UV68_C0035G0001</name>
</gene>
<dbReference type="GO" id="GO:0102043">
    <property type="term" value="F:isopentenyl phosphate kinase activity"/>
    <property type="evidence" value="ECO:0007669"/>
    <property type="project" value="TreeGrafter"/>
</dbReference>
<evidence type="ECO:0000256" key="4">
    <source>
        <dbReference type="ARBA" id="ARBA00022840"/>
    </source>
</evidence>
<proteinExistence type="predicted"/>
<dbReference type="GO" id="GO:0005829">
    <property type="term" value="C:cytosol"/>
    <property type="evidence" value="ECO:0007669"/>
    <property type="project" value="TreeGrafter"/>
</dbReference>
<evidence type="ECO:0000256" key="2">
    <source>
        <dbReference type="ARBA" id="ARBA00022741"/>
    </source>
</evidence>
<dbReference type="AlphaFoldDB" id="A0A0G1FCE6"/>
<keyword evidence="3 6" id="KW-0418">Kinase</keyword>
<comment type="caution">
    <text evidence="6">The sequence shown here is derived from an EMBL/GenBank/DDBJ whole genome shotgun (WGS) entry which is preliminary data.</text>
</comment>
<feature type="domain" description="Aspartate/glutamate/uridylate kinase" evidence="5">
    <location>
        <begin position="6"/>
        <end position="120"/>
    </location>
</feature>
<keyword evidence="2" id="KW-0547">Nucleotide-binding</keyword>
<dbReference type="GO" id="GO:0005524">
    <property type="term" value="F:ATP binding"/>
    <property type="evidence" value="ECO:0007669"/>
    <property type="project" value="UniProtKB-KW"/>
</dbReference>
<evidence type="ECO:0000259" key="5">
    <source>
        <dbReference type="Pfam" id="PF00696"/>
    </source>
</evidence>
<keyword evidence="4" id="KW-0067">ATP-binding</keyword>
<organism evidence="6 7">
    <name type="scientific">Candidatus Collierbacteria bacterium GW2011_GWC2_43_12</name>
    <dbReference type="NCBI Taxonomy" id="1618390"/>
    <lineage>
        <taxon>Bacteria</taxon>
        <taxon>Candidatus Collieribacteriota</taxon>
    </lineage>
</organism>
<dbReference type="Pfam" id="PF00696">
    <property type="entry name" value="AA_kinase"/>
    <property type="match status" value="1"/>
</dbReference>
<name>A0A0G1FCE6_9BACT</name>
<dbReference type="GO" id="GO:0016301">
    <property type="term" value="F:kinase activity"/>
    <property type="evidence" value="ECO:0007669"/>
    <property type="project" value="UniProtKB-KW"/>
</dbReference>
<dbReference type="PANTHER" id="PTHR43654:SF1">
    <property type="entry name" value="ISOPENTENYL PHOSPHATE KINASE"/>
    <property type="match status" value="1"/>
</dbReference>